<evidence type="ECO:0000313" key="3">
    <source>
        <dbReference type="Proteomes" id="UP000217758"/>
    </source>
</evidence>
<keyword evidence="3" id="KW-1185">Reference proteome</keyword>
<dbReference type="GO" id="GO:0016829">
    <property type="term" value="F:lyase activity"/>
    <property type="evidence" value="ECO:0007669"/>
    <property type="project" value="UniProtKB-KW"/>
</dbReference>
<name>A0A1L7LHI8_9STRE</name>
<gene>
    <name evidence="2" type="ORF">SRT_03960</name>
</gene>
<evidence type="ECO:0000256" key="1">
    <source>
        <dbReference type="SAM" id="MobiDB-lite"/>
    </source>
</evidence>
<dbReference type="EMBL" id="AP014612">
    <property type="protein sequence ID" value="BAQ23657.1"/>
    <property type="molecule type" value="Genomic_DNA"/>
</dbReference>
<feature type="compositionally biased region" description="Basic and acidic residues" evidence="1">
    <location>
        <begin position="25"/>
        <end position="68"/>
    </location>
</feature>
<dbReference type="KEGG" id="strg:SRT_03960"/>
<dbReference type="Proteomes" id="UP000217758">
    <property type="component" value="Chromosome"/>
</dbReference>
<keyword evidence="2" id="KW-0456">Lyase</keyword>
<evidence type="ECO:0000313" key="2">
    <source>
        <dbReference type="EMBL" id="BAQ23657.1"/>
    </source>
</evidence>
<protein>
    <submittedName>
        <fullName evidence="2">Aminodeoxychorismate lyase</fullName>
    </submittedName>
</protein>
<accession>A0A1L7LHI8</accession>
<organism evidence="2 3">
    <name type="scientific">Streptococcus troglodytae</name>
    <dbReference type="NCBI Taxonomy" id="1111760"/>
    <lineage>
        <taxon>Bacteria</taxon>
        <taxon>Bacillati</taxon>
        <taxon>Bacillota</taxon>
        <taxon>Bacilli</taxon>
        <taxon>Lactobacillales</taxon>
        <taxon>Streptococcaceae</taxon>
        <taxon>Streptococcus</taxon>
    </lineage>
</organism>
<proteinExistence type="predicted"/>
<reference evidence="2 3" key="1">
    <citation type="journal article" date="2016" name="Microbiol. Immunol.">
        <title>Complete genome sequence of Streptococcus troglodytae TKU31 isolated from the oral cavity of a chimpanzee (Pan troglodytes).</title>
        <authorList>
            <person name="Okamoto M."/>
            <person name="Naito M."/>
            <person name="Miyanohara M."/>
            <person name="Imai S."/>
            <person name="Nomura Y."/>
            <person name="Saito W."/>
            <person name="Momoi Y."/>
            <person name="Takada K."/>
            <person name="Miyabe-Nishiwaki T."/>
            <person name="Tomonaga M."/>
            <person name="Hanada N."/>
        </authorList>
    </citation>
    <scope>NUCLEOTIDE SEQUENCE [LARGE SCALE GENOMIC DNA]</scope>
    <source>
        <strain evidence="3">TKU 31</strain>
    </source>
</reference>
<sequence length="93" mass="10726">MTEKLTNNNDEETKELPLSSLAEKTNSKSEMKHSGKKMEEPLKQEKKLSSKSDKTKSQTKASSKEKDVTANLKQKRQQHYKKQTDSPKRFQLS</sequence>
<feature type="region of interest" description="Disordered" evidence="1">
    <location>
        <begin position="1"/>
        <end position="93"/>
    </location>
</feature>
<feature type="compositionally biased region" description="Basic and acidic residues" evidence="1">
    <location>
        <begin position="82"/>
        <end position="93"/>
    </location>
</feature>
<dbReference type="AlphaFoldDB" id="A0A1L7LHI8"/>